<dbReference type="InterPro" id="IPR000875">
    <property type="entry name" value="CecC-like"/>
</dbReference>
<dbReference type="CTD" id="100101217"/>
<keyword evidence="3" id="KW-0964">Secreted</keyword>
<protein>
    <submittedName>
        <fullName evidence="9">Antibacterial peptide enbocin</fullName>
    </submittedName>
</protein>
<evidence type="ECO:0000313" key="9">
    <source>
        <dbReference type="RefSeq" id="XP_028043563.1"/>
    </source>
</evidence>
<reference evidence="9" key="1">
    <citation type="submission" date="2025-08" db="UniProtKB">
        <authorList>
            <consortium name="RefSeq"/>
        </authorList>
    </citation>
    <scope>IDENTIFICATION</scope>
    <source>
        <tissue evidence="9">Silk gland</tissue>
    </source>
</reference>
<dbReference type="KEGG" id="bman:114253027"/>
<evidence type="ECO:0000256" key="4">
    <source>
        <dbReference type="ARBA" id="ARBA00022529"/>
    </source>
</evidence>
<keyword evidence="4" id="KW-0929">Antimicrobial</keyword>
<dbReference type="GeneID" id="114253027"/>
<keyword evidence="6" id="KW-0391">Immunity</keyword>
<gene>
    <name evidence="9" type="primary">LOC114253027</name>
</gene>
<evidence type="ECO:0000256" key="5">
    <source>
        <dbReference type="ARBA" id="ARBA00022588"/>
    </source>
</evidence>
<accession>A0A6J2KPU3</accession>
<evidence type="ECO:0000256" key="1">
    <source>
        <dbReference type="ARBA" id="ARBA00004613"/>
    </source>
</evidence>
<evidence type="ECO:0000256" key="2">
    <source>
        <dbReference type="ARBA" id="ARBA00010680"/>
    </source>
</evidence>
<name>A0A6J2KPU3_BOMMA</name>
<evidence type="ECO:0000256" key="7">
    <source>
        <dbReference type="SAM" id="SignalP"/>
    </source>
</evidence>
<dbReference type="Pfam" id="PF00272">
    <property type="entry name" value="Cecropin"/>
    <property type="match status" value="1"/>
</dbReference>
<dbReference type="Proteomes" id="UP000504629">
    <property type="component" value="Unplaced"/>
</dbReference>
<evidence type="ECO:0000313" key="8">
    <source>
        <dbReference type="Proteomes" id="UP000504629"/>
    </source>
</evidence>
<dbReference type="RefSeq" id="XP_028043563.1">
    <property type="nucleotide sequence ID" value="XM_028187762.1"/>
</dbReference>
<comment type="similarity">
    <text evidence="2">Belongs to the cecropin family.</text>
</comment>
<dbReference type="AlphaFoldDB" id="A0A6J2KPU3"/>
<proteinExistence type="inferred from homology"/>
<keyword evidence="5" id="KW-0399">Innate immunity</keyword>
<organism evidence="8 9">
    <name type="scientific">Bombyx mandarina</name>
    <name type="common">Wild silk moth</name>
    <name type="synonym">Wild silkworm</name>
    <dbReference type="NCBI Taxonomy" id="7092"/>
    <lineage>
        <taxon>Eukaryota</taxon>
        <taxon>Metazoa</taxon>
        <taxon>Ecdysozoa</taxon>
        <taxon>Arthropoda</taxon>
        <taxon>Hexapoda</taxon>
        <taxon>Insecta</taxon>
        <taxon>Pterygota</taxon>
        <taxon>Neoptera</taxon>
        <taxon>Endopterygota</taxon>
        <taxon>Lepidoptera</taxon>
        <taxon>Glossata</taxon>
        <taxon>Ditrysia</taxon>
        <taxon>Bombycoidea</taxon>
        <taxon>Bombycidae</taxon>
        <taxon>Bombycinae</taxon>
        <taxon>Bombyx</taxon>
    </lineage>
</organism>
<feature type="chain" id="PRO_5026717790" evidence="7">
    <location>
        <begin position="21"/>
        <end position="59"/>
    </location>
</feature>
<dbReference type="GO" id="GO:0019731">
    <property type="term" value="P:antibacterial humoral response"/>
    <property type="evidence" value="ECO:0007669"/>
    <property type="project" value="InterPro"/>
</dbReference>
<dbReference type="GO" id="GO:0045087">
    <property type="term" value="P:innate immune response"/>
    <property type="evidence" value="ECO:0007669"/>
    <property type="project" value="UniProtKB-KW"/>
</dbReference>
<comment type="subcellular location">
    <subcellularLocation>
        <location evidence="1">Secreted</location>
    </subcellularLocation>
</comment>
<dbReference type="GO" id="GO:0005576">
    <property type="term" value="C:extracellular region"/>
    <property type="evidence" value="ECO:0007669"/>
    <property type="project" value="UniProtKB-SubCell"/>
</dbReference>
<keyword evidence="8" id="KW-1185">Reference proteome</keyword>
<feature type="signal peptide" evidence="7">
    <location>
        <begin position="1"/>
        <end position="20"/>
    </location>
</feature>
<dbReference type="GO" id="GO:0050830">
    <property type="term" value="P:defense response to Gram-positive bacterium"/>
    <property type="evidence" value="ECO:0007669"/>
    <property type="project" value="UniProtKB-ARBA"/>
</dbReference>
<evidence type="ECO:0000256" key="3">
    <source>
        <dbReference type="ARBA" id="ARBA00022525"/>
    </source>
</evidence>
<sequence>MNFTRIIFFLFVVVFATASAKPWNIFKEIERAVARTRDAVISAGPAVATVAAATSVASG</sequence>
<evidence type="ECO:0000256" key="6">
    <source>
        <dbReference type="ARBA" id="ARBA00022859"/>
    </source>
</evidence>
<dbReference type="PROSITE" id="PS00268">
    <property type="entry name" value="CECROPIN"/>
    <property type="match status" value="1"/>
</dbReference>
<keyword evidence="7" id="KW-0732">Signal</keyword>